<evidence type="ECO:0000313" key="4">
    <source>
        <dbReference type="EMBL" id="MFD3275736.1"/>
    </source>
</evidence>
<dbReference type="PANTHER" id="PTHR30536:SF5">
    <property type="entry name" value="ALTRONATE DEHYDRATASE"/>
    <property type="match status" value="1"/>
</dbReference>
<name>A0ABW6D1C7_9BACT</name>
<dbReference type="RefSeq" id="WP_377975932.1">
    <property type="nucleotide sequence ID" value="NZ_JBBKYA010000003.1"/>
</dbReference>
<reference evidence="4 5" key="1">
    <citation type="submission" date="2024-03" db="EMBL/GenBank/DDBJ databases">
        <title>Aquirufa genome sequencing.</title>
        <authorList>
            <person name="Pitt A."/>
            <person name="Hahn M.W."/>
        </authorList>
    </citation>
    <scope>NUCLEOTIDE SEQUENCE [LARGE SCALE GENOMIC DNA]</scope>
    <source>
        <strain evidence="4 5">PLAD-142S6K</strain>
    </source>
</reference>
<dbReference type="InterPro" id="IPR048332">
    <property type="entry name" value="GD_AH_C"/>
</dbReference>
<keyword evidence="2" id="KW-0456">Lyase</keyword>
<dbReference type="InterPro" id="IPR044144">
    <property type="entry name" value="SAF_UxaA/GarD"/>
</dbReference>
<dbReference type="Pfam" id="PF04295">
    <property type="entry name" value="GD_AH_second"/>
    <property type="match status" value="1"/>
</dbReference>
<gene>
    <name evidence="4" type="ORF">SKC38_05800</name>
</gene>
<dbReference type="InterPro" id="IPR013974">
    <property type="entry name" value="SAF"/>
</dbReference>
<comment type="caution">
    <text evidence="4">The sequence shown here is derived from an EMBL/GenBank/DDBJ whole genome shotgun (WGS) entry which is preliminary data.</text>
</comment>
<dbReference type="PANTHER" id="PTHR30536">
    <property type="entry name" value="ALTRONATE/GALACTARATE DEHYDRATASE"/>
    <property type="match status" value="1"/>
</dbReference>
<evidence type="ECO:0000256" key="2">
    <source>
        <dbReference type="ARBA" id="ARBA00023239"/>
    </source>
</evidence>
<sequence>MSSTFLQINPTDNLLVALQDLKKGAIIKHAGNEITLQDDIAAKHKFTTEAIPKDGNAYMYGVLVGHASQDIPKGGLIHTFNLHHASQDFVGKQKEYTWSSPDVSKFQNRTFNGYHRADGQVGTQNYWLVIPLVFCENRNIELLKNAFIQGLGFQKNDSVTNQVITLRKQFEAGEKLQLGDSSSDAFISKSPLFPNVDGIKFLTHESGCGENKDDSMNLCALLAGYCVNPNVGGITILSLGCQHSQIEVFKQKLSEKDPNFSKPIHFFEQQQDEGSGVEKILNEVVLKTFEGLIEINKLSRKPAPLSALRLGVKCGGSDGFSGISANPAIGHTADLLVGLGGTVMIAEFPELCGVEQELQNRSVTAEVANNFGLMMREYAKRAAAVGAGFDMNPSPGNIKDGLITDAIKSAGAAKKAGSSPIVDALGYGQYATKIGLNLVCTPGNDVLATTGMAGAGATIQLFTTGLGTPTGNPISPMVKLSTNTRLAEKLPEIIDIDCGPIIRGEKSVEEMGEEVLEYIIQLASGEITTKAMDLGQDDFMFWRRGVSL</sequence>
<protein>
    <submittedName>
        <fullName evidence="4">Altronate dehydratase family protein</fullName>
    </submittedName>
</protein>
<organism evidence="4 5">
    <name type="scientific">Aquirufa echingensis</name>
    <dbReference type="NCBI Taxonomy" id="3096516"/>
    <lineage>
        <taxon>Bacteria</taxon>
        <taxon>Pseudomonadati</taxon>
        <taxon>Bacteroidota</taxon>
        <taxon>Cytophagia</taxon>
        <taxon>Cytophagales</taxon>
        <taxon>Flectobacillaceae</taxon>
        <taxon>Aquirufa</taxon>
    </lineage>
</organism>
<dbReference type="Pfam" id="PF20629">
    <property type="entry name" value="GD_AH_C"/>
    <property type="match status" value="1"/>
</dbReference>
<comment type="similarity">
    <text evidence="1">Belongs to the UxaA family.</text>
</comment>
<dbReference type="Pfam" id="PF08666">
    <property type="entry name" value="SAF"/>
    <property type="match status" value="1"/>
</dbReference>
<dbReference type="Gene3D" id="2.30.130.110">
    <property type="match status" value="1"/>
</dbReference>
<dbReference type="InterPro" id="IPR007392">
    <property type="entry name" value="GD_AH_second"/>
</dbReference>
<evidence type="ECO:0000259" key="3">
    <source>
        <dbReference type="SMART" id="SM00858"/>
    </source>
</evidence>
<dbReference type="CDD" id="cd11613">
    <property type="entry name" value="SAF_AH_GD"/>
    <property type="match status" value="1"/>
</dbReference>
<dbReference type="EMBL" id="JBBKYA010000003">
    <property type="protein sequence ID" value="MFD3275736.1"/>
    <property type="molecule type" value="Genomic_DNA"/>
</dbReference>
<proteinExistence type="inferred from homology"/>
<dbReference type="InterPro" id="IPR052172">
    <property type="entry name" value="UxaA_altronate/galactarate_dh"/>
</dbReference>
<feature type="domain" description="SAF" evidence="3">
    <location>
        <begin position="12"/>
        <end position="83"/>
    </location>
</feature>
<evidence type="ECO:0000313" key="5">
    <source>
        <dbReference type="Proteomes" id="UP001598114"/>
    </source>
</evidence>
<dbReference type="SMART" id="SM00858">
    <property type="entry name" value="SAF"/>
    <property type="match status" value="1"/>
</dbReference>
<keyword evidence="5" id="KW-1185">Reference proteome</keyword>
<accession>A0ABW6D1C7</accession>
<evidence type="ECO:0000256" key="1">
    <source>
        <dbReference type="ARBA" id="ARBA00010986"/>
    </source>
</evidence>
<dbReference type="Proteomes" id="UP001598114">
    <property type="component" value="Unassembled WGS sequence"/>
</dbReference>